<dbReference type="AlphaFoldDB" id="A0A317V098"/>
<dbReference type="GeneID" id="37115683"/>
<evidence type="ECO:0000256" key="2">
    <source>
        <dbReference type="ARBA" id="ARBA00023027"/>
    </source>
</evidence>
<dbReference type="CDD" id="cd05246">
    <property type="entry name" value="dTDP_GD_SDR_e"/>
    <property type="match status" value="1"/>
</dbReference>
<gene>
    <name evidence="5" type="ORF">BO94DRAFT_551339</name>
</gene>
<dbReference type="SUPFAM" id="SSF51735">
    <property type="entry name" value="NAD(P)-binding Rossmann-fold domains"/>
    <property type="match status" value="1"/>
</dbReference>
<dbReference type="GO" id="GO:0008460">
    <property type="term" value="F:dTDP-glucose 4,6-dehydratase activity"/>
    <property type="evidence" value="ECO:0007669"/>
    <property type="project" value="InterPro"/>
</dbReference>
<comment type="cofactor">
    <cofactor evidence="1">
        <name>NAD(+)</name>
        <dbReference type="ChEBI" id="CHEBI:57540"/>
    </cofactor>
</comment>
<dbReference type="Gene3D" id="3.40.50.720">
    <property type="entry name" value="NAD(P)-binding Rossmann-like Domain"/>
    <property type="match status" value="1"/>
</dbReference>
<dbReference type="OrthoDB" id="331544at2759"/>
<keyword evidence="6" id="KW-1185">Reference proteome</keyword>
<dbReference type="InterPro" id="IPR036291">
    <property type="entry name" value="NAD(P)-bd_dom_sf"/>
</dbReference>
<dbReference type="GO" id="GO:0009225">
    <property type="term" value="P:nucleotide-sugar metabolic process"/>
    <property type="evidence" value="ECO:0007669"/>
    <property type="project" value="InterPro"/>
</dbReference>
<keyword evidence="2" id="KW-0520">NAD</keyword>
<protein>
    <submittedName>
        <fullName evidence="5">dTDP-D-glucose 4,6-dehydratase</fullName>
    </submittedName>
</protein>
<reference evidence="5 6" key="1">
    <citation type="submission" date="2016-12" db="EMBL/GenBank/DDBJ databases">
        <title>The genomes of Aspergillus section Nigri reveals drivers in fungal speciation.</title>
        <authorList>
            <consortium name="DOE Joint Genome Institute"/>
            <person name="Vesth T.C."/>
            <person name="Nybo J."/>
            <person name="Theobald S."/>
            <person name="Brandl J."/>
            <person name="Frisvad J.C."/>
            <person name="Nielsen K.F."/>
            <person name="Lyhne E.K."/>
            <person name="Kogle M.E."/>
            <person name="Kuo A."/>
            <person name="Riley R."/>
            <person name="Clum A."/>
            <person name="Nolan M."/>
            <person name="Lipzen A."/>
            <person name="Salamov A."/>
            <person name="Henrissat B."/>
            <person name="Wiebenga A."/>
            <person name="De Vries R.P."/>
            <person name="Grigoriev I.V."/>
            <person name="Mortensen U.H."/>
            <person name="Andersen M.R."/>
            <person name="Baker S.E."/>
        </authorList>
    </citation>
    <scope>NUCLEOTIDE SEQUENCE [LARGE SCALE GENOMIC DNA]</scope>
    <source>
        <strain evidence="5 6">CBS 115572</strain>
    </source>
</reference>
<proteinExistence type="predicted"/>
<accession>A0A317V098</accession>
<evidence type="ECO:0000313" key="6">
    <source>
        <dbReference type="Proteomes" id="UP000246702"/>
    </source>
</evidence>
<dbReference type="FunFam" id="3.40.50.720:FF:000304">
    <property type="entry name" value="UDP-glucose 4,6-dehydratase"/>
    <property type="match status" value="1"/>
</dbReference>
<sequence length="387" mass="43926">MTVQELGLSNGESADNDTGNVKTILVTGGAGFIGGWFVRHLLRVYGERYTILCFDILDYCASKRNIQPVEHLPNFHFIEGDLCNPLSVTSIFEQFRVDAVVHFAANSHVDHSFVDPIPFTQNNVTGTHILLEAARKARTVRRFIHVSTDEVYGENEPGQNYAFTEDDRLNPTNPYSASKAAGEMIVNAYLHSFHMPIIITRCNNVFGPYQYPESKIQASPMTGRSMSNVCAELIPKLAMQMLHSKRMTVHGDGKAMRGFVFASDVMNAFDIIFHRGVVSETYNISSREQIQVRDVAEKILQWFHPGCSEREQYLEMVQDRPFNDRMYWTDDSKLRLLGWTEQVSFDDALAITLEWYRSYGDTFWPKAEPACEMNGGNIAHVELTNGR</sequence>
<dbReference type="Proteomes" id="UP000246702">
    <property type="component" value="Unassembled WGS sequence"/>
</dbReference>
<dbReference type="Pfam" id="PF16363">
    <property type="entry name" value="GDP_Man_Dehyd"/>
    <property type="match status" value="1"/>
</dbReference>
<evidence type="ECO:0000313" key="5">
    <source>
        <dbReference type="EMBL" id="PWY67079.1"/>
    </source>
</evidence>
<evidence type="ECO:0000256" key="3">
    <source>
        <dbReference type="ARBA" id="ARBA00023239"/>
    </source>
</evidence>
<dbReference type="InterPro" id="IPR005888">
    <property type="entry name" value="dTDP_Gluc_deHydtase"/>
</dbReference>
<dbReference type="InterPro" id="IPR016040">
    <property type="entry name" value="NAD(P)-bd_dom"/>
</dbReference>
<keyword evidence="3" id="KW-0456">Lyase</keyword>
<organism evidence="5 6">
    <name type="scientific">Aspergillus sclerotioniger CBS 115572</name>
    <dbReference type="NCBI Taxonomy" id="1450535"/>
    <lineage>
        <taxon>Eukaryota</taxon>
        <taxon>Fungi</taxon>
        <taxon>Dikarya</taxon>
        <taxon>Ascomycota</taxon>
        <taxon>Pezizomycotina</taxon>
        <taxon>Eurotiomycetes</taxon>
        <taxon>Eurotiomycetidae</taxon>
        <taxon>Eurotiales</taxon>
        <taxon>Aspergillaceae</taxon>
        <taxon>Aspergillus</taxon>
        <taxon>Aspergillus subgen. Circumdati</taxon>
    </lineage>
</organism>
<name>A0A317V098_9EURO</name>
<dbReference type="Gene3D" id="3.90.25.10">
    <property type="entry name" value="UDP-galactose 4-epimerase, domain 1"/>
    <property type="match status" value="1"/>
</dbReference>
<dbReference type="STRING" id="1450535.A0A317V098"/>
<comment type="caution">
    <text evidence="5">The sequence shown here is derived from an EMBL/GenBank/DDBJ whole genome shotgun (WGS) entry which is preliminary data.</text>
</comment>
<evidence type="ECO:0000256" key="1">
    <source>
        <dbReference type="ARBA" id="ARBA00001911"/>
    </source>
</evidence>
<dbReference type="RefSeq" id="XP_025461801.1">
    <property type="nucleotide sequence ID" value="XM_025613540.1"/>
</dbReference>
<evidence type="ECO:0000259" key="4">
    <source>
        <dbReference type="Pfam" id="PF16363"/>
    </source>
</evidence>
<feature type="domain" description="NAD(P)-binding" evidence="4">
    <location>
        <begin position="25"/>
        <end position="350"/>
    </location>
</feature>
<dbReference type="PANTHER" id="PTHR43000">
    <property type="entry name" value="DTDP-D-GLUCOSE 4,6-DEHYDRATASE-RELATED"/>
    <property type="match status" value="1"/>
</dbReference>
<dbReference type="EMBL" id="MSFK01000049">
    <property type="protein sequence ID" value="PWY67079.1"/>
    <property type="molecule type" value="Genomic_DNA"/>
</dbReference>